<reference evidence="1 2" key="1">
    <citation type="journal article" date="2008" name="Nature">
        <title>The genome of Laccaria bicolor provides insights into mycorrhizal symbiosis.</title>
        <authorList>
            <person name="Martin F."/>
            <person name="Aerts A."/>
            <person name="Ahren D."/>
            <person name="Brun A."/>
            <person name="Danchin E.G.J."/>
            <person name="Duchaussoy F."/>
            <person name="Gibon J."/>
            <person name="Kohler A."/>
            <person name="Lindquist E."/>
            <person name="Pereda V."/>
            <person name="Salamov A."/>
            <person name="Shapiro H.J."/>
            <person name="Wuyts J."/>
            <person name="Blaudez D."/>
            <person name="Buee M."/>
            <person name="Brokstein P."/>
            <person name="Canbaeck B."/>
            <person name="Cohen D."/>
            <person name="Courty P.E."/>
            <person name="Coutinho P.M."/>
            <person name="Delaruelle C."/>
            <person name="Detter J.C."/>
            <person name="Deveau A."/>
            <person name="DiFazio S."/>
            <person name="Duplessis S."/>
            <person name="Fraissinet-Tachet L."/>
            <person name="Lucic E."/>
            <person name="Frey-Klett P."/>
            <person name="Fourrey C."/>
            <person name="Feussner I."/>
            <person name="Gay G."/>
            <person name="Grimwood J."/>
            <person name="Hoegger P.J."/>
            <person name="Jain P."/>
            <person name="Kilaru S."/>
            <person name="Labbe J."/>
            <person name="Lin Y.C."/>
            <person name="Legue V."/>
            <person name="Le Tacon F."/>
            <person name="Marmeisse R."/>
            <person name="Melayah D."/>
            <person name="Montanini B."/>
            <person name="Muratet M."/>
            <person name="Nehls U."/>
            <person name="Niculita-Hirzel H."/>
            <person name="Oudot-Le Secq M.P."/>
            <person name="Peter M."/>
            <person name="Quesneville H."/>
            <person name="Rajashekar B."/>
            <person name="Reich M."/>
            <person name="Rouhier N."/>
            <person name="Schmutz J."/>
            <person name="Yin T."/>
            <person name="Chalot M."/>
            <person name="Henrissat B."/>
            <person name="Kuees U."/>
            <person name="Lucas S."/>
            <person name="Van de Peer Y."/>
            <person name="Podila G.K."/>
            <person name="Polle A."/>
            <person name="Pukkila P.J."/>
            <person name="Richardson P.M."/>
            <person name="Rouze P."/>
            <person name="Sanders I.R."/>
            <person name="Stajich J.E."/>
            <person name="Tunlid A."/>
            <person name="Tuskan G."/>
            <person name="Grigoriev I.V."/>
        </authorList>
    </citation>
    <scope>NUCLEOTIDE SEQUENCE [LARGE SCALE GENOMIC DNA]</scope>
    <source>
        <strain evidence="2">S238N-H82 / ATCC MYA-4686</strain>
    </source>
</reference>
<dbReference type="GeneID" id="6085195"/>
<organism evidence="2">
    <name type="scientific">Laccaria bicolor (strain S238N-H82 / ATCC MYA-4686)</name>
    <name type="common">Bicoloured deceiver</name>
    <name type="synonym">Laccaria laccata var. bicolor</name>
    <dbReference type="NCBI Taxonomy" id="486041"/>
    <lineage>
        <taxon>Eukaryota</taxon>
        <taxon>Fungi</taxon>
        <taxon>Dikarya</taxon>
        <taxon>Basidiomycota</taxon>
        <taxon>Agaricomycotina</taxon>
        <taxon>Agaricomycetes</taxon>
        <taxon>Agaricomycetidae</taxon>
        <taxon>Agaricales</taxon>
        <taxon>Agaricineae</taxon>
        <taxon>Hydnangiaceae</taxon>
        <taxon>Laccaria</taxon>
    </lineage>
</organism>
<dbReference type="AlphaFoldDB" id="B0DZY6"/>
<keyword evidence="2" id="KW-1185">Reference proteome</keyword>
<dbReference type="KEGG" id="lbc:LACBIDRAFT_315158"/>
<dbReference type="Proteomes" id="UP000001194">
    <property type="component" value="Unassembled WGS sequence"/>
</dbReference>
<evidence type="ECO:0000313" key="2">
    <source>
        <dbReference type="Proteomes" id="UP000001194"/>
    </source>
</evidence>
<accession>B0DZY6</accession>
<dbReference type="RefSeq" id="XP_001889497.1">
    <property type="nucleotide sequence ID" value="XM_001889462.1"/>
</dbReference>
<dbReference type="HOGENOM" id="CLU_2812837_0_0_1"/>
<evidence type="ECO:0000313" key="1">
    <source>
        <dbReference type="EMBL" id="EDQ99805.1"/>
    </source>
</evidence>
<gene>
    <name evidence="1" type="ORF">LACBIDRAFT_315158</name>
</gene>
<dbReference type="InParanoid" id="B0DZY6"/>
<proteinExistence type="predicted"/>
<name>B0DZY6_LACBS</name>
<dbReference type="EMBL" id="DS547158">
    <property type="protein sequence ID" value="EDQ99805.1"/>
    <property type="molecule type" value="Genomic_DNA"/>
</dbReference>
<protein>
    <submittedName>
        <fullName evidence="1">Predicted protein</fullName>
    </submittedName>
</protein>
<sequence length="67" mass="7871">MPSHRITLQHFEMVDSLAHRVQPPSSWITCMALLATDWGGGQIKELMQQRFNATSQYRYHRPPAYKR</sequence>